<gene>
    <name evidence="2" type="ORF">SAMN05421512_102395</name>
</gene>
<dbReference type="STRING" id="538381.GCA_001696535_03126"/>
<reference evidence="2 3" key="1">
    <citation type="submission" date="2017-08" db="EMBL/GenBank/DDBJ databases">
        <authorList>
            <person name="de Groot N.N."/>
        </authorList>
    </citation>
    <scope>NUCLEOTIDE SEQUENCE [LARGE SCALE GENOMIC DNA]</scope>
    <source>
        <strain evidence="2 3">USBA 352</strain>
    </source>
</reference>
<dbReference type="AlphaFoldDB" id="A0A285RXA4"/>
<dbReference type="Proteomes" id="UP000219331">
    <property type="component" value="Unassembled WGS sequence"/>
</dbReference>
<dbReference type="EMBL" id="OBML01000002">
    <property type="protein sequence ID" value="SOB97088.1"/>
    <property type="molecule type" value="Genomic_DNA"/>
</dbReference>
<feature type="compositionally biased region" description="Basic and acidic residues" evidence="1">
    <location>
        <begin position="14"/>
        <end position="34"/>
    </location>
</feature>
<evidence type="ECO:0000256" key="1">
    <source>
        <dbReference type="SAM" id="MobiDB-lite"/>
    </source>
</evidence>
<evidence type="ECO:0000313" key="3">
    <source>
        <dbReference type="Proteomes" id="UP000219331"/>
    </source>
</evidence>
<sequence length="328" mass="37128">MSIRVWTAIPARLTEPDRPPHPGRGGRDGKERSVTIRRPTVRAVMAEKPGLATHQSAARKAPARKVMFASACLCAIALAACQRPTGDFGRPTPSVIHDTLMPQVGSELAVARGEPMSRFNLTDDEREMRDRGWTLIRPPATEDWIEGTRTELIRTRILPETANKLDPDRYYSYLRSDKYRSSEVRYDKVAADALSDAELVPPFCEVATRVMAADEERLRALGRRDISTKEELAGAQARGWKNRRYVDWASQALRYRLVSYRNAIDALEIETPSHNKVWDANVAWKKLAAEVVLLEKGCEAINRYGQEEETRRSRIYSNWGTERPAPVK</sequence>
<accession>A0A285RXA4</accession>
<organism evidence="2 3">
    <name type="scientific">Stappia indica</name>
    <dbReference type="NCBI Taxonomy" id="538381"/>
    <lineage>
        <taxon>Bacteria</taxon>
        <taxon>Pseudomonadati</taxon>
        <taxon>Pseudomonadota</taxon>
        <taxon>Alphaproteobacteria</taxon>
        <taxon>Hyphomicrobiales</taxon>
        <taxon>Stappiaceae</taxon>
        <taxon>Stappia</taxon>
    </lineage>
</organism>
<protein>
    <submittedName>
        <fullName evidence="2">Uncharacterized protein</fullName>
    </submittedName>
</protein>
<proteinExistence type="predicted"/>
<evidence type="ECO:0000313" key="2">
    <source>
        <dbReference type="EMBL" id="SOB97088.1"/>
    </source>
</evidence>
<keyword evidence="3" id="KW-1185">Reference proteome</keyword>
<feature type="region of interest" description="Disordered" evidence="1">
    <location>
        <begin position="9"/>
        <end position="35"/>
    </location>
</feature>
<name>A0A285RXA4_9HYPH</name>